<accession>A0ABT1E2J3</accession>
<keyword evidence="4" id="KW-1185">Reference proteome</keyword>
<feature type="transmembrane region" description="Helical" evidence="2">
    <location>
        <begin position="83"/>
        <end position="103"/>
    </location>
</feature>
<dbReference type="RefSeq" id="WP_253243369.1">
    <property type="nucleotide sequence ID" value="NZ_JAMYJR010000057.1"/>
</dbReference>
<comment type="caution">
    <text evidence="3">The sequence shown here is derived from an EMBL/GenBank/DDBJ whole genome shotgun (WGS) entry which is preliminary data.</text>
</comment>
<keyword evidence="2" id="KW-0812">Transmembrane</keyword>
<dbReference type="EMBL" id="JAMYJR010000057">
    <property type="protein sequence ID" value="MCO8277353.1"/>
    <property type="molecule type" value="Genomic_DNA"/>
</dbReference>
<keyword evidence="2" id="KW-1133">Transmembrane helix</keyword>
<evidence type="ECO:0000313" key="4">
    <source>
        <dbReference type="Proteomes" id="UP001523369"/>
    </source>
</evidence>
<keyword evidence="2" id="KW-0472">Membrane</keyword>
<sequence>MSKERARRREERLAVLEKEKAARARKVARRQRRREALNRLRPKRRSSSGQLYRRSRGERVGILLVPAVAIAAVWLFVPELSLRIVLTAVLVLAAPALVVVVLGRKAG</sequence>
<name>A0ABT1E2J3_9ACTN</name>
<organism evidence="3 4">
    <name type="scientific">Paractinoplanes aksuensis</name>
    <dbReference type="NCBI Taxonomy" id="2939490"/>
    <lineage>
        <taxon>Bacteria</taxon>
        <taxon>Bacillati</taxon>
        <taxon>Actinomycetota</taxon>
        <taxon>Actinomycetes</taxon>
        <taxon>Micromonosporales</taxon>
        <taxon>Micromonosporaceae</taxon>
        <taxon>Paractinoplanes</taxon>
    </lineage>
</organism>
<feature type="region of interest" description="Disordered" evidence="1">
    <location>
        <begin position="25"/>
        <end position="52"/>
    </location>
</feature>
<evidence type="ECO:0000313" key="3">
    <source>
        <dbReference type="EMBL" id="MCO8277353.1"/>
    </source>
</evidence>
<reference evidence="3 4" key="1">
    <citation type="submission" date="2022-06" db="EMBL/GenBank/DDBJ databases">
        <title>New Species of the Genus Actinoplanes, ActinopZanes ferrugineus.</title>
        <authorList>
            <person name="Ding P."/>
        </authorList>
    </citation>
    <scope>NUCLEOTIDE SEQUENCE [LARGE SCALE GENOMIC DNA]</scope>
    <source>
        <strain evidence="3 4">TRM88003</strain>
    </source>
</reference>
<dbReference type="Proteomes" id="UP001523369">
    <property type="component" value="Unassembled WGS sequence"/>
</dbReference>
<protein>
    <submittedName>
        <fullName evidence="3">Uncharacterized protein</fullName>
    </submittedName>
</protein>
<proteinExistence type="predicted"/>
<gene>
    <name evidence="3" type="ORF">M1L60_42930</name>
</gene>
<evidence type="ECO:0000256" key="2">
    <source>
        <dbReference type="SAM" id="Phobius"/>
    </source>
</evidence>
<feature type="transmembrane region" description="Helical" evidence="2">
    <location>
        <begin position="60"/>
        <end position="77"/>
    </location>
</feature>
<evidence type="ECO:0000256" key="1">
    <source>
        <dbReference type="SAM" id="MobiDB-lite"/>
    </source>
</evidence>